<dbReference type="PANTHER" id="PTHR40472:SF6">
    <property type="entry name" value="RICIN B-TYPE LECTIN DOMAIN-CONTAINING PROTEIN"/>
    <property type="match status" value="1"/>
</dbReference>
<feature type="signal peptide" evidence="2">
    <location>
        <begin position="1"/>
        <end position="17"/>
    </location>
</feature>
<keyword evidence="4" id="KW-1185">Reference proteome</keyword>
<keyword evidence="2" id="KW-0732">Signal</keyword>
<evidence type="ECO:0000256" key="2">
    <source>
        <dbReference type="SAM" id="SignalP"/>
    </source>
</evidence>
<reference evidence="3" key="1">
    <citation type="submission" date="2019-08" db="EMBL/GenBank/DDBJ databases">
        <title>The improved chromosome-level genome for the pearl oyster Pinctada fucata martensii using PacBio sequencing and Hi-C.</title>
        <authorList>
            <person name="Zheng Z."/>
        </authorList>
    </citation>
    <scope>NUCLEOTIDE SEQUENCE</scope>
    <source>
        <strain evidence="3">ZZ-2019</strain>
        <tissue evidence="3">Adductor muscle</tissue>
    </source>
</reference>
<accession>A0AA88XZP8</accession>
<dbReference type="Proteomes" id="UP001186944">
    <property type="component" value="Unassembled WGS sequence"/>
</dbReference>
<dbReference type="EMBL" id="VSWD01000012">
    <property type="protein sequence ID" value="KAK3086404.1"/>
    <property type="molecule type" value="Genomic_DNA"/>
</dbReference>
<gene>
    <name evidence="3" type="ORF">FSP39_017941</name>
</gene>
<keyword evidence="1" id="KW-0175">Coiled coil</keyword>
<proteinExistence type="predicted"/>
<evidence type="ECO:0000313" key="4">
    <source>
        <dbReference type="Proteomes" id="UP001186944"/>
    </source>
</evidence>
<evidence type="ECO:0000313" key="3">
    <source>
        <dbReference type="EMBL" id="KAK3086404.1"/>
    </source>
</evidence>
<protein>
    <submittedName>
        <fullName evidence="3">Uncharacterized protein</fullName>
    </submittedName>
</protein>
<dbReference type="PANTHER" id="PTHR40472">
    <property type="entry name" value="RICIN B-TYPE LECTIN DOMAIN-CONTAINING PROTEIN"/>
    <property type="match status" value="1"/>
</dbReference>
<organism evidence="3 4">
    <name type="scientific">Pinctada imbricata</name>
    <name type="common">Atlantic pearl-oyster</name>
    <name type="synonym">Pinctada martensii</name>
    <dbReference type="NCBI Taxonomy" id="66713"/>
    <lineage>
        <taxon>Eukaryota</taxon>
        <taxon>Metazoa</taxon>
        <taxon>Spiralia</taxon>
        <taxon>Lophotrochozoa</taxon>
        <taxon>Mollusca</taxon>
        <taxon>Bivalvia</taxon>
        <taxon>Autobranchia</taxon>
        <taxon>Pteriomorphia</taxon>
        <taxon>Pterioida</taxon>
        <taxon>Pterioidea</taxon>
        <taxon>Pteriidae</taxon>
        <taxon>Pinctada</taxon>
    </lineage>
</organism>
<dbReference type="AlphaFoldDB" id="A0AA88XZP8"/>
<feature type="coiled-coil region" evidence="1">
    <location>
        <begin position="79"/>
        <end position="106"/>
    </location>
</feature>
<feature type="chain" id="PRO_5041661692" evidence="2">
    <location>
        <begin position="18"/>
        <end position="425"/>
    </location>
</feature>
<evidence type="ECO:0000256" key="1">
    <source>
        <dbReference type="SAM" id="Coils"/>
    </source>
</evidence>
<dbReference type="InterPro" id="IPR039051">
    <property type="entry name" value="SE-CTX-like"/>
</dbReference>
<name>A0AA88XZP8_PINIB</name>
<comment type="caution">
    <text evidence="3">The sequence shown here is derived from an EMBL/GenBank/DDBJ whole genome shotgun (WGS) entry which is preliminary data.</text>
</comment>
<sequence length="425" mass="48704">MLPLILFVAICLPLTHAQDTTAAIENGLALGESLATIMESGNFRSSMSKLATSIGPYLGAIGPAVGIIMAFTNQKDPQIEFMKTMLKRIENRFDKIDEQFKQLTNQVNWNKYEIQLSKHESTIRTLSKNLGAVYKASSGSRPGQIRSFIRTYDSNWKNDPQVLMTYTTGTGLFHENLIDMFKTYTENHRGKVQKFMLGLTDLILRGVSVELAYLEFINETASYKKDRKNYWTREVKKMRNFMSKIDRGLYSSRLYLPQMGKDIDKLLINNKGRKHSDFATIAYNFLMEKFNWRDWLVVSYNDVKGGSKHWVKQCSGTIKFRNQGRNIVIASVRRSSTPILKVKKSKDAAEKIFKDMKIFDSKRFNPFLFMGADKIYKSFPSTVRDRCSPYSGAGVIMNKANPAYKAPSHRLLQKKNPFFSVHLFG</sequence>